<evidence type="ECO:0000313" key="1">
    <source>
        <dbReference type="EMBL" id="RHK50450.1"/>
    </source>
</evidence>
<dbReference type="EMBL" id="QRNO01000031">
    <property type="protein sequence ID" value="RHK50450.1"/>
    <property type="molecule type" value="Genomic_DNA"/>
</dbReference>
<protein>
    <submittedName>
        <fullName evidence="1">Uncharacterized protein</fullName>
    </submittedName>
</protein>
<name>A0A415GLY9_9BACT</name>
<comment type="caution">
    <text evidence="1">The sequence shown here is derived from an EMBL/GenBank/DDBJ whole genome shotgun (WGS) entry which is preliminary data.</text>
</comment>
<organism evidence="1 2">
    <name type="scientific">Leyella stercorea</name>
    <dbReference type="NCBI Taxonomy" id="363265"/>
    <lineage>
        <taxon>Bacteria</taxon>
        <taxon>Pseudomonadati</taxon>
        <taxon>Bacteroidota</taxon>
        <taxon>Bacteroidia</taxon>
        <taxon>Bacteroidales</taxon>
        <taxon>Prevotellaceae</taxon>
        <taxon>Leyella</taxon>
    </lineage>
</organism>
<accession>A0A415GLY9</accession>
<reference evidence="1 2" key="1">
    <citation type="submission" date="2018-08" db="EMBL/GenBank/DDBJ databases">
        <title>A genome reference for cultivated species of the human gut microbiota.</title>
        <authorList>
            <person name="Zou Y."/>
            <person name="Xue W."/>
            <person name="Luo G."/>
        </authorList>
    </citation>
    <scope>NUCLEOTIDE SEQUENCE [LARGE SCALE GENOMIC DNA]</scope>
    <source>
        <strain evidence="1 2">AF42-9</strain>
    </source>
</reference>
<dbReference type="Proteomes" id="UP000286598">
    <property type="component" value="Unassembled WGS sequence"/>
</dbReference>
<keyword evidence="2" id="KW-1185">Reference proteome</keyword>
<proteinExistence type="predicted"/>
<gene>
    <name evidence="1" type="ORF">DW060_07350</name>
</gene>
<sequence length="59" mass="6560">MNKIKQALVIGYRVLTVTVTIIEATDLTKSLWSKYKNKKSVKPTTMATDTANKVEAVCD</sequence>
<dbReference type="AlphaFoldDB" id="A0A415GLY9"/>
<evidence type="ECO:0000313" key="2">
    <source>
        <dbReference type="Proteomes" id="UP000286598"/>
    </source>
</evidence>